<gene>
    <name evidence="2" type="ORF">GNZ12_01420</name>
</gene>
<dbReference type="Proteomes" id="UP000652198">
    <property type="component" value="Unassembled WGS sequence"/>
</dbReference>
<evidence type="ECO:0000313" key="2">
    <source>
        <dbReference type="EMBL" id="NPT40002.1"/>
    </source>
</evidence>
<keyword evidence="2" id="KW-0223">Dioxygenase</keyword>
<comment type="caution">
    <text evidence="2">The sequence shown here is derived from an EMBL/GenBank/DDBJ whole genome shotgun (WGS) entry which is preliminary data.</text>
</comment>
<evidence type="ECO:0000259" key="1">
    <source>
        <dbReference type="PROSITE" id="PS51819"/>
    </source>
</evidence>
<dbReference type="PROSITE" id="PS51819">
    <property type="entry name" value="VOC"/>
    <property type="match status" value="1"/>
</dbReference>
<dbReference type="RefSeq" id="WP_172308671.1">
    <property type="nucleotide sequence ID" value="NZ_WOEY01000009.1"/>
</dbReference>
<proteinExistence type="predicted"/>
<keyword evidence="2" id="KW-0560">Oxidoreductase</keyword>
<sequence>MQLDHATIVTADLKTTRRFFVDVAGLTDGARPPFSIDGYWLYANGRPVIHLIDATVPAVAGRAAPRIDHIALRLESADEWQALLQRLHAADMPYQLAEVPQMGPQQAELQLFVALAPGVVIEFVTAPRHAHRHSLAQL</sequence>
<dbReference type="InterPro" id="IPR037523">
    <property type="entry name" value="VOC_core"/>
</dbReference>
<dbReference type="Pfam" id="PF00903">
    <property type="entry name" value="Glyoxalase"/>
    <property type="match status" value="1"/>
</dbReference>
<dbReference type="InterPro" id="IPR029068">
    <property type="entry name" value="Glyas_Bleomycin-R_OHBP_Dase"/>
</dbReference>
<accession>A0ABX2BKM8</accession>
<dbReference type="SUPFAM" id="SSF54593">
    <property type="entry name" value="Glyoxalase/Bleomycin resistance protein/Dihydroxybiphenyl dioxygenase"/>
    <property type="match status" value="1"/>
</dbReference>
<dbReference type="InterPro" id="IPR004360">
    <property type="entry name" value="Glyas_Fos-R_dOase_dom"/>
</dbReference>
<evidence type="ECO:0000313" key="3">
    <source>
        <dbReference type="Proteomes" id="UP000652198"/>
    </source>
</evidence>
<dbReference type="Gene3D" id="3.10.180.10">
    <property type="entry name" value="2,3-Dihydroxybiphenyl 1,2-Dioxygenase, domain 1"/>
    <property type="match status" value="1"/>
</dbReference>
<dbReference type="GO" id="GO:0051213">
    <property type="term" value="F:dioxygenase activity"/>
    <property type="evidence" value="ECO:0007669"/>
    <property type="project" value="UniProtKB-KW"/>
</dbReference>
<dbReference type="EMBL" id="WOEY01000009">
    <property type="protein sequence ID" value="NPT40002.1"/>
    <property type="molecule type" value="Genomic_DNA"/>
</dbReference>
<protein>
    <submittedName>
        <fullName evidence="2">Extradiol dioxygenase</fullName>
    </submittedName>
</protein>
<keyword evidence="3" id="KW-1185">Reference proteome</keyword>
<feature type="domain" description="VOC" evidence="1">
    <location>
        <begin position="2"/>
        <end position="126"/>
    </location>
</feature>
<name>A0ABX2BKM8_9BURK</name>
<reference evidence="2 3" key="1">
    <citation type="submission" date="2019-11" db="EMBL/GenBank/DDBJ databases">
        <title>Metabolism of dissolved organic matter in forest soils.</title>
        <authorList>
            <person name="Cyle K.T."/>
            <person name="Wilhelm R.C."/>
            <person name="Martinez C.E."/>
        </authorList>
    </citation>
    <scope>NUCLEOTIDE SEQUENCE [LARGE SCALE GENOMIC DNA]</scope>
    <source>
        <strain evidence="2 3">1N</strain>
    </source>
</reference>
<organism evidence="2 3">
    <name type="scientific">Paraburkholderia solitsugae</name>
    <dbReference type="NCBI Taxonomy" id="2675748"/>
    <lineage>
        <taxon>Bacteria</taxon>
        <taxon>Pseudomonadati</taxon>
        <taxon>Pseudomonadota</taxon>
        <taxon>Betaproteobacteria</taxon>
        <taxon>Burkholderiales</taxon>
        <taxon>Burkholderiaceae</taxon>
        <taxon>Paraburkholderia</taxon>
    </lineage>
</organism>